<dbReference type="Proteomes" id="UP000019335">
    <property type="component" value="Chromosome 5"/>
</dbReference>
<reference evidence="3 4" key="1">
    <citation type="journal article" date="2014" name="Mol. Plant">
        <title>Chromosome Scale Genome Assembly and Transcriptome Profiling of Nannochloropsis gaditana in Nitrogen Depletion.</title>
        <authorList>
            <person name="Corteggiani Carpinelli E."/>
            <person name="Telatin A."/>
            <person name="Vitulo N."/>
            <person name="Forcato C."/>
            <person name="D'Angelo M."/>
            <person name="Schiavon R."/>
            <person name="Vezzi A."/>
            <person name="Giacometti G.M."/>
            <person name="Morosinotto T."/>
            <person name="Valle G."/>
        </authorList>
    </citation>
    <scope>NUCLEOTIDE SEQUENCE [LARGE SCALE GENOMIC DNA]</scope>
    <source>
        <strain evidence="3 4">B-31</strain>
    </source>
</reference>
<name>W7TXJ5_9STRA</name>
<organism evidence="3 4">
    <name type="scientific">Nannochloropsis gaditana</name>
    <dbReference type="NCBI Taxonomy" id="72520"/>
    <lineage>
        <taxon>Eukaryota</taxon>
        <taxon>Sar</taxon>
        <taxon>Stramenopiles</taxon>
        <taxon>Ochrophyta</taxon>
        <taxon>Eustigmatophyceae</taxon>
        <taxon>Eustigmatales</taxon>
        <taxon>Monodopsidaceae</taxon>
        <taxon>Nannochloropsis</taxon>
    </lineage>
</organism>
<feature type="region of interest" description="Disordered" evidence="1">
    <location>
        <begin position="65"/>
        <end position="107"/>
    </location>
</feature>
<keyword evidence="4" id="KW-1185">Reference proteome</keyword>
<keyword evidence="2" id="KW-0812">Transmembrane</keyword>
<sequence length="218" mass="24332">MEPHTQMRAPAHAAKRFGWDWWAWNMLLAATPATMLWYGLSCTREGIKHEVGQLKAAMAEQRGDMQYNTPTDFPMDNRGLRDKKSEEVTPTPGQAGREDMSAAGARPEERIARLEVRLAALERLSESQCERRQSLEKNMKGSDASEGGGSEEPFLSGVRRRMLSQLEEGTMEAFLKMKGGPDALEESIPRHGKRSLPVDVAKKREPSRHVKEGEGEAG</sequence>
<keyword evidence="2" id="KW-1133">Transmembrane helix</keyword>
<protein>
    <submittedName>
        <fullName evidence="3">Uncharacterized protein</fullName>
    </submittedName>
</protein>
<feature type="compositionally biased region" description="Basic and acidic residues" evidence="1">
    <location>
        <begin position="96"/>
        <end position="107"/>
    </location>
</feature>
<accession>W7TXJ5</accession>
<keyword evidence="2" id="KW-0472">Membrane</keyword>
<gene>
    <name evidence="3" type="ORF">Naga_100004g2</name>
</gene>
<proteinExistence type="predicted"/>
<evidence type="ECO:0000313" key="3">
    <source>
        <dbReference type="EMBL" id="EWM28248.1"/>
    </source>
</evidence>
<feature type="compositionally biased region" description="Basic and acidic residues" evidence="1">
    <location>
        <begin position="200"/>
        <end position="218"/>
    </location>
</feature>
<evidence type="ECO:0000313" key="4">
    <source>
        <dbReference type="Proteomes" id="UP000019335"/>
    </source>
</evidence>
<feature type="region of interest" description="Disordered" evidence="1">
    <location>
        <begin position="177"/>
        <end position="218"/>
    </location>
</feature>
<evidence type="ECO:0000256" key="1">
    <source>
        <dbReference type="SAM" id="MobiDB-lite"/>
    </source>
</evidence>
<feature type="compositionally biased region" description="Basic and acidic residues" evidence="1">
    <location>
        <begin position="125"/>
        <end position="140"/>
    </location>
</feature>
<feature type="transmembrane region" description="Helical" evidence="2">
    <location>
        <begin position="21"/>
        <end position="40"/>
    </location>
</feature>
<dbReference type="AlphaFoldDB" id="W7TXJ5"/>
<dbReference type="OrthoDB" id="10318996at2759"/>
<comment type="caution">
    <text evidence="3">The sequence shown here is derived from an EMBL/GenBank/DDBJ whole genome shotgun (WGS) entry which is preliminary data.</text>
</comment>
<feature type="compositionally biased region" description="Basic and acidic residues" evidence="1">
    <location>
        <begin position="78"/>
        <end position="87"/>
    </location>
</feature>
<feature type="region of interest" description="Disordered" evidence="1">
    <location>
        <begin position="125"/>
        <end position="158"/>
    </location>
</feature>
<evidence type="ECO:0000256" key="2">
    <source>
        <dbReference type="SAM" id="Phobius"/>
    </source>
</evidence>
<dbReference type="EMBL" id="AZIL01000352">
    <property type="protein sequence ID" value="EWM28248.1"/>
    <property type="molecule type" value="Genomic_DNA"/>
</dbReference>